<gene>
    <name evidence="3" type="ORF">SUTH_00760</name>
</gene>
<dbReference type="RefSeq" id="WP_041097207.1">
    <property type="nucleotide sequence ID" value="NZ_AP012547.1"/>
</dbReference>
<dbReference type="OrthoDB" id="9814399at2"/>
<dbReference type="InterPro" id="IPR019223">
    <property type="entry name" value="DUF2147"/>
</dbReference>
<keyword evidence="4" id="KW-1185">Reference proteome</keyword>
<sequence>MTSLPSRLCAVACAAGLALPAFAQSMSPVGAWNTIDDETKKVKSMVRITEKDGVLSGTVEKIVDPAKQDSKCDECAGDDPRKGKPVIGMTILTDLKKESDTVWSGGKILDPNNGKSYNAKVTVIDGGRKLEMRGSILFIGRTQTWVRAE</sequence>
<feature type="domain" description="DUF2147" evidence="2">
    <location>
        <begin position="30"/>
        <end position="147"/>
    </location>
</feature>
<feature type="chain" id="PRO_5004794877" description="DUF2147 domain-containing protein" evidence="1">
    <location>
        <begin position="24"/>
        <end position="149"/>
    </location>
</feature>
<protein>
    <recommendedName>
        <fullName evidence="2">DUF2147 domain-containing protein</fullName>
    </recommendedName>
</protein>
<dbReference type="PANTHER" id="PTHR36919">
    <property type="entry name" value="BLR1215 PROTEIN"/>
    <property type="match status" value="1"/>
</dbReference>
<dbReference type="Proteomes" id="UP000031637">
    <property type="component" value="Chromosome"/>
</dbReference>
<evidence type="ECO:0000313" key="3">
    <source>
        <dbReference type="EMBL" id="BAO28570.1"/>
    </source>
</evidence>
<dbReference type="PANTHER" id="PTHR36919:SF3">
    <property type="entry name" value="BLL5882 PROTEIN"/>
    <property type="match status" value="1"/>
</dbReference>
<dbReference type="STRING" id="1223802.SUTH_00760"/>
<name>W0SCT3_9PROT</name>
<keyword evidence="1" id="KW-0732">Signal</keyword>
<feature type="signal peptide" evidence="1">
    <location>
        <begin position="1"/>
        <end position="23"/>
    </location>
</feature>
<evidence type="ECO:0000313" key="4">
    <source>
        <dbReference type="Proteomes" id="UP000031637"/>
    </source>
</evidence>
<reference evidence="3 4" key="1">
    <citation type="journal article" date="2014" name="Syst. Appl. Microbiol.">
        <title>Complete genomes of freshwater sulfur oxidizers Sulfuricella denitrificans skB26 and Sulfuritalea hydrogenivorans sk43H: genetic insights into the sulfur oxidation pathway of betaproteobacteria.</title>
        <authorList>
            <person name="Watanabe T."/>
            <person name="Kojima H."/>
            <person name="Fukui M."/>
        </authorList>
    </citation>
    <scope>NUCLEOTIDE SEQUENCE [LARGE SCALE GENOMIC DNA]</scope>
    <source>
        <strain evidence="3">DSM22779</strain>
    </source>
</reference>
<dbReference type="KEGG" id="shd:SUTH_00760"/>
<dbReference type="Pfam" id="PF09917">
    <property type="entry name" value="DUF2147"/>
    <property type="match status" value="1"/>
</dbReference>
<proteinExistence type="predicted"/>
<evidence type="ECO:0000259" key="2">
    <source>
        <dbReference type="Pfam" id="PF09917"/>
    </source>
</evidence>
<organism evidence="3 4">
    <name type="scientific">Sulfuritalea hydrogenivorans sk43H</name>
    <dbReference type="NCBI Taxonomy" id="1223802"/>
    <lineage>
        <taxon>Bacteria</taxon>
        <taxon>Pseudomonadati</taxon>
        <taxon>Pseudomonadota</taxon>
        <taxon>Betaproteobacteria</taxon>
        <taxon>Nitrosomonadales</taxon>
        <taxon>Sterolibacteriaceae</taxon>
        <taxon>Sulfuritalea</taxon>
    </lineage>
</organism>
<dbReference type="HOGENOM" id="CLU_108869_0_1_4"/>
<evidence type="ECO:0000256" key="1">
    <source>
        <dbReference type="SAM" id="SignalP"/>
    </source>
</evidence>
<dbReference type="Gene3D" id="2.40.128.520">
    <property type="match status" value="1"/>
</dbReference>
<dbReference type="EMBL" id="AP012547">
    <property type="protein sequence ID" value="BAO28570.1"/>
    <property type="molecule type" value="Genomic_DNA"/>
</dbReference>
<dbReference type="AlphaFoldDB" id="W0SCT3"/>
<accession>W0SCT3</accession>